<feature type="transmembrane region" description="Helical" evidence="5">
    <location>
        <begin position="484"/>
        <end position="509"/>
    </location>
</feature>
<evidence type="ECO:0000313" key="9">
    <source>
        <dbReference type="Proteomes" id="UP000517916"/>
    </source>
</evidence>
<keyword evidence="2 5" id="KW-0812">Transmembrane</keyword>
<dbReference type="InterPro" id="IPR051328">
    <property type="entry name" value="T7SS_ABC-Transporter"/>
</dbReference>
<feature type="transmembrane region" description="Helical" evidence="5">
    <location>
        <begin position="609"/>
        <end position="628"/>
    </location>
</feature>
<keyword evidence="9" id="KW-1185">Reference proteome</keyword>
<evidence type="ECO:0000256" key="3">
    <source>
        <dbReference type="ARBA" id="ARBA00022989"/>
    </source>
</evidence>
<comment type="caution">
    <text evidence="8">The sequence shown here is derived from an EMBL/GenBank/DDBJ whole genome shotgun (WGS) entry which is preliminary data.</text>
</comment>
<dbReference type="Gene3D" id="1.10.287.950">
    <property type="entry name" value="Methyl-accepting chemotaxis protein"/>
    <property type="match status" value="1"/>
</dbReference>
<sequence length="644" mass="66510">MSPLRLAANELRRITAGRLPKIAVLALVLVPLLYGAMYLYANWDPYGNLTSLPVALVVDDKGAEVNGKQLNAGNEVADELLREPKFDWHRVSDAEAEAGVRDNKYTFALTLPEDFSQALASSADFKPRQGVLKLTTNDSNNYVARTIADKVVETVRAAVATKVGSKAADQLLLGFSTIREQTAKAADGANQLADGIAKANDGATQLASGSSELSTGQHKLLDGATQLASGLDQLKSGTAELPAKSQQLADGAQQVADGNAKVAAGGQVLAGASQQFVNGLNDQRSAISAKLHALGLTDDQVNQALSVLDQARKPIDDANGKVQGVSGQLNQLADGSRRVAAGAAQLAGSAPQLADGIAKADAGAVQLRDGEKTAVDGGDKLASGAAQLSTGTKKLVDGSVQLRDGLNAGINKIPDPNDPTRTATANTIGDPVAVQTLGQSTAGTYGAGLAPFFLGLATWIGAFVLFLLLRPLSRRALAANQHPLVVALGGWLPAALLSAAQVVLLFAVVTTLVGVHPANPLGTLGFLVLTGLAFTAMLHGLNALLGAVGKFLGLVLLVLQLTTAGGTFPWQTIPAPLQPLHLALPLGYVVDGMRHLLYGGSLDGMGADIAVIGGYLLVGLALSTLAAYKQRVWTVSRLKPELVL</sequence>
<dbReference type="InterPro" id="IPR013525">
    <property type="entry name" value="ABC2_TM"/>
</dbReference>
<comment type="subcellular location">
    <subcellularLocation>
        <location evidence="1">Membrane</location>
        <topology evidence="1">Multi-pass membrane protein</topology>
    </subcellularLocation>
</comment>
<accession>A0ABR6BPH7</accession>
<dbReference type="EMBL" id="JACJID010000004">
    <property type="protein sequence ID" value="MBA8928816.1"/>
    <property type="molecule type" value="Genomic_DNA"/>
</dbReference>
<dbReference type="NCBIfam" id="TIGR03057">
    <property type="entry name" value="xxxLxxG_by_4"/>
    <property type="match status" value="3"/>
</dbReference>
<dbReference type="Proteomes" id="UP000517916">
    <property type="component" value="Unassembled WGS sequence"/>
</dbReference>
<dbReference type="Pfam" id="PF01061">
    <property type="entry name" value="ABC2_membrane"/>
    <property type="match status" value="1"/>
</dbReference>
<dbReference type="InterPro" id="IPR017500">
    <property type="entry name" value="Phage_infect_YhgE_N"/>
</dbReference>
<proteinExistence type="predicted"/>
<evidence type="ECO:0000259" key="7">
    <source>
        <dbReference type="Pfam" id="PF12698"/>
    </source>
</evidence>
<dbReference type="NCBIfam" id="TIGR03062">
    <property type="entry name" value="pip_yhgE_Cterm"/>
    <property type="match status" value="1"/>
</dbReference>
<evidence type="ECO:0000256" key="5">
    <source>
        <dbReference type="SAM" id="Phobius"/>
    </source>
</evidence>
<dbReference type="PANTHER" id="PTHR43077">
    <property type="entry name" value="TRANSPORT PERMEASE YVFS-RELATED"/>
    <property type="match status" value="1"/>
</dbReference>
<name>A0ABR6BPH7_9PSEU</name>
<evidence type="ECO:0000256" key="4">
    <source>
        <dbReference type="ARBA" id="ARBA00023136"/>
    </source>
</evidence>
<dbReference type="Gene3D" id="3.40.1710.10">
    <property type="entry name" value="abc type-2 transporter like domain"/>
    <property type="match status" value="1"/>
</dbReference>
<protein>
    <submittedName>
        <fullName evidence="8">Membrane protein</fullName>
    </submittedName>
</protein>
<dbReference type="InterPro" id="IPR017501">
    <property type="entry name" value="Phage_infect_YhgE_C"/>
</dbReference>
<gene>
    <name evidence="8" type="ORF">BC739_006033</name>
</gene>
<dbReference type="NCBIfam" id="TIGR03061">
    <property type="entry name" value="pip_yhgE_Nterm"/>
    <property type="match status" value="1"/>
</dbReference>
<dbReference type="RefSeq" id="WP_182839047.1">
    <property type="nucleotide sequence ID" value="NZ_BAAABQ010000047.1"/>
</dbReference>
<dbReference type="Pfam" id="PF12698">
    <property type="entry name" value="ABC2_membrane_3"/>
    <property type="match status" value="1"/>
</dbReference>
<feature type="transmembrane region" description="Helical" evidence="5">
    <location>
        <begin position="449"/>
        <end position="472"/>
    </location>
</feature>
<evidence type="ECO:0000313" key="8">
    <source>
        <dbReference type="EMBL" id="MBA8928816.1"/>
    </source>
</evidence>
<evidence type="ECO:0000256" key="2">
    <source>
        <dbReference type="ARBA" id="ARBA00022692"/>
    </source>
</evidence>
<reference evidence="8 9" key="1">
    <citation type="submission" date="2020-08" db="EMBL/GenBank/DDBJ databases">
        <title>Genomic Encyclopedia of Archaeal and Bacterial Type Strains, Phase II (KMG-II): from individual species to whole genera.</title>
        <authorList>
            <person name="Goeker M."/>
        </authorList>
    </citation>
    <scope>NUCLEOTIDE SEQUENCE [LARGE SCALE GENOMIC DNA]</scope>
    <source>
        <strain evidence="8 9">DSM 43850</strain>
    </source>
</reference>
<feature type="transmembrane region" description="Helical" evidence="5">
    <location>
        <begin position="521"/>
        <end position="544"/>
    </location>
</feature>
<feature type="domain" description="ABC-2 type transporter transmembrane" evidence="6">
    <location>
        <begin position="452"/>
        <end position="597"/>
    </location>
</feature>
<evidence type="ECO:0000259" key="6">
    <source>
        <dbReference type="Pfam" id="PF01061"/>
    </source>
</evidence>
<organism evidence="8 9">
    <name type="scientific">Kutzneria viridogrisea</name>
    <dbReference type="NCBI Taxonomy" id="47990"/>
    <lineage>
        <taxon>Bacteria</taxon>
        <taxon>Bacillati</taxon>
        <taxon>Actinomycetota</taxon>
        <taxon>Actinomycetes</taxon>
        <taxon>Pseudonocardiales</taxon>
        <taxon>Pseudonocardiaceae</taxon>
        <taxon>Kutzneria</taxon>
    </lineage>
</organism>
<dbReference type="InterPro" id="IPR023908">
    <property type="entry name" value="xxxLxxG_rpt"/>
</dbReference>
<feature type="domain" description="ABC-2 type transporter transmembrane" evidence="7">
    <location>
        <begin position="26"/>
        <end position="159"/>
    </location>
</feature>
<feature type="transmembrane region" description="Helical" evidence="5">
    <location>
        <begin position="551"/>
        <end position="570"/>
    </location>
</feature>
<keyword evidence="3 5" id="KW-1133">Transmembrane helix</keyword>
<evidence type="ECO:0000256" key="1">
    <source>
        <dbReference type="ARBA" id="ARBA00004141"/>
    </source>
</evidence>
<keyword evidence="4 5" id="KW-0472">Membrane</keyword>
<feature type="transmembrane region" description="Helical" evidence="5">
    <location>
        <begin position="21"/>
        <end position="41"/>
    </location>
</feature>
<dbReference type="PANTHER" id="PTHR43077:SF5">
    <property type="entry name" value="PHAGE INFECTION PROTEIN"/>
    <property type="match status" value="1"/>
</dbReference>